<reference evidence="1 2" key="1">
    <citation type="submission" date="2016-07" db="EMBL/GenBank/DDBJ databases">
        <authorList>
            <person name="Jeong J.-J."/>
            <person name="Kim D.W."/>
            <person name="Sang M.K."/>
            <person name="Choi I.-G."/>
            <person name="Kim K.D."/>
        </authorList>
    </citation>
    <scope>NUCLEOTIDE SEQUENCE [LARGE SCALE GENOMIC DNA]</scope>
    <source>
        <strain evidence="1 2">UTM-3</strain>
    </source>
</reference>
<comment type="caution">
    <text evidence="1">The sequence shown here is derived from an EMBL/GenBank/DDBJ whole genome shotgun (WGS) entry which is preliminary data.</text>
</comment>
<proteinExistence type="predicted"/>
<dbReference type="NCBIfam" id="NF047798">
    <property type="entry name" value="leader_Chryseo"/>
    <property type="match status" value="1"/>
</dbReference>
<protein>
    <recommendedName>
        <fullName evidence="3">Bacteriocin</fullName>
    </recommendedName>
</protein>
<dbReference type="RefSeq" id="WP_065395082.1">
    <property type="nucleotide sequence ID" value="NZ_JBOFOB010000368.1"/>
</dbReference>
<dbReference type="InterPro" id="IPR058074">
    <property type="entry name" value="Bacteriocin-like"/>
</dbReference>
<keyword evidence="2" id="KW-1185">Reference proteome</keyword>
<organism evidence="1 2">
    <name type="scientific">Chryseobacterium artocarpi</name>
    <dbReference type="NCBI Taxonomy" id="1414727"/>
    <lineage>
        <taxon>Bacteria</taxon>
        <taxon>Pseudomonadati</taxon>
        <taxon>Bacteroidota</taxon>
        <taxon>Flavobacteriia</taxon>
        <taxon>Flavobacteriales</taxon>
        <taxon>Weeksellaceae</taxon>
        <taxon>Chryseobacterium group</taxon>
        <taxon>Chryseobacterium</taxon>
    </lineage>
</organism>
<sequence length="59" mass="6442">MKTIKKLSREQQKSISGGFTQFQIDTCGGEQYVCFMRGGGSTAWGCSLKPGGKCYDPML</sequence>
<name>A0A1B8ZGE5_9FLAO</name>
<accession>A0A1B8ZGE5</accession>
<dbReference type="EMBL" id="MAYH01000034">
    <property type="protein sequence ID" value="OCA70673.1"/>
    <property type="molecule type" value="Genomic_DNA"/>
</dbReference>
<evidence type="ECO:0000313" key="2">
    <source>
        <dbReference type="Proteomes" id="UP000092651"/>
    </source>
</evidence>
<gene>
    <name evidence="1" type="ORF">BBI01_12050</name>
</gene>
<evidence type="ECO:0008006" key="3">
    <source>
        <dbReference type="Google" id="ProtNLM"/>
    </source>
</evidence>
<dbReference type="AlphaFoldDB" id="A0A1B8ZGE5"/>
<dbReference type="Proteomes" id="UP000092651">
    <property type="component" value="Unassembled WGS sequence"/>
</dbReference>
<evidence type="ECO:0000313" key="1">
    <source>
        <dbReference type="EMBL" id="OCA70673.1"/>
    </source>
</evidence>
<dbReference type="OrthoDB" id="1264724at2"/>